<evidence type="ECO:0000256" key="1">
    <source>
        <dbReference type="SAM" id="MobiDB-lite"/>
    </source>
</evidence>
<evidence type="ECO:0000313" key="3">
    <source>
        <dbReference type="EMBL" id="OAY84796.1"/>
    </source>
</evidence>
<feature type="domain" description="GDPGP1-like N-terminal" evidence="2">
    <location>
        <begin position="128"/>
        <end position="243"/>
    </location>
</feature>
<protein>
    <recommendedName>
        <fullName evidence="2">GDPGP1-like N-terminal domain-containing protein</fullName>
    </recommendedName>
</protein>
<dbReference type="AlphaFoldDB" id="A0A199W6C0"/>
<dbReference type="Pfam" id="PF26217">
    <property type="entry name" value="GDPGP1_N"/>
    <property type="match status" value="1"/>
</dbReference>
<feature type="region of interest" description="Disordered" evidence="1">
    <location>
        <begin position="357"/>
        <end position="414"/>
    </location>
</feature>
<evidence type="ECO:0000313" key="4">
    <source>
        <dbReference type="Proteomes" id="UP000092600"/>
    </source>
</evidence>
<accession>A0A199W6C0</accession>
<dbReference type="GO" id="GO:0016787">
    <property type="term" value="F:hydrolase activity"/>
    <property type="evidence" value="ECO:0007669"/>
    <property type="project" value="UniProtKB-KW"/>
</dbReference>
<dbReference type="InterPro" id="IPR058866">
    <property type="entry name" value="GDPGP1_N"/>
</dbReference>
<sequence length="414" mass="46186">RRSDSCSLSGRNVGPSSWSHLLPVTPIPVSDASFRSPLDAAPTPVPSQDGMLGRVSRHLYSLGVIPKDNDACRGSFTAEDGRSLLDTFLLSQVDNFLELGSISDCFWILIGNIMLGGVSLNTMSLPANLRWNAQFLKKFENNFLEPLGFIKSNYMKNCKDEILFCVCQGEKESSEQLPLTVLPKDGVLIITNGNPVEYGHVYLVPYVSHQLPLFWNRKILGLVTQIAVEVNNSSFRVFLDNASTTSVWMTKMQQWWIGNQIHFVVLKEISIWQWQAKVLAHEMKKNFNTKLSSAFGGGVVSVDEISESGGGEGGGDGDRARRRRAEPLQNSEPRRRQLQVSRCGARELLLHPHLPDAATADADAPPRQPDVRPQLENLEERAVHVELGRPTEERHLQTLESRAALRDRVPRDEA</sequence>
<organism evidence="3 4">
    <name type="scientific">Ananas comosus</name>
    <name type="common">Pineapple</name>
    <name type="synonym">Ananas ananas</name>
    <dbReference type="NCBI Taxonomy" id="4615"/>
    <lineage>
        <taxon>Eukaryota</taxon>
        <taxon>Viridiplantae</taxon>
        <taxon>Streptophyta</taxon>
        <taxon>Embryophyta</taxon>
        <taxon>Tracheophyta</taxon>
        <taxon>Spermatophyta</taxon>
        <taxon>Magnoliopsida</taxon>
        <taxon>Liliopsida</taxon>
        <taxon>Poales</taxon>
        <taxon>Bromeliaceae</taxon>
        <taxon>Bromelioideae</taxon>
        <taxon>Ananas</taxon>
    </lineage>
</organism>
<dbReference type="GO" id="GO:0005737">
    <property type="term" value="C:cytoplasm"/>
    <property type="evidence" value="ECO:0007669"/>
    <property type="project" value="UniProtKB-SubCell"/>
</dbReference>
<comment type="caution">
    <text evidence="3">The sequence shown here is derived from an EMBL/GenBank/DDBJ whole genome shotgun (WGS) entry which is preliminary data.</text>
</comment>
<feature type="non-terminal residue" evidence="3">
    <location>
        <position position="414"/>
    </location>
</feature>
<dbReference type="PANTHER" id="PTHR20884">
    <property type="entry name" value="GDP-D-GLUCOSE PHOSPHORYLASE 1"/>
    <property type="match status" value="1"/>
</dbReference>
<proteinExistence type="predicted"/>
<gene>
    <name evidence="3" type="ORF">ACMD2_20866</name>
</gene>
<dbReference type="EMBL" id="LSRQ01000172">
    <property type="protein sequence ID" value="OAY84796.1"/>
    <property type="molecule type" value="Genomic_DNA"/>
</dbReference>
<dbReference type="Proteomes" id="UP000092600">
    <property type="component" value="Unassembled WGS sequence"/>
</dbReference>
<reference evidence="3 4" key="1">
    <citation type="journal article" date="2016" name="DNA Res.">
        <title>The draft genome of MD-2 pineapple using hybrid error correction of long reads.</title>
        <authorList>
            <person name="Redwan R.M."/>
            <person name="Saidin A."/>
            <person name="Kumar S.V."/>
        </authorList>
    </citation>
    <scope>NUCLEOTIDE SEQUENCE [LARGE SCALE GENOMIC DNA]</scope>
    <source>
        <strain evidence="4">cv. MD2</strain>
        <tissue evidence="3">Leaf</tissue>
    </source>
</reference>
<feature type="non-terminal residue" evidence="3">
    <location>
        <position position="1"/>
    </location>
</feature>
<dbReference type="STRING" id="4615.A0A199W6C0"/>
<dbReference type="GO" id="GO:0000166">
    <property type="term" value="F:nucleotide binding"/>
    <property type="evidence" value="ECO:0007669"/>
    <property type="project" value="UniProtKB-KW"/>
</dbReference>
<name>A0A199W6C0_ANACO</name>
<feature type="region of interest" description="Disordered" evidence="1">
    <location>
        <begin position="305"/>
        <end position="337"/>
    </location>
</feature>
<dbReference type="PANTHER" id="PTHR20884:SF9">
    <property type="entry name" value="OS12G0612100 PROTEIN"/>
    <property type="match status" value="1"/>
</dbReference>
<dbReference type="GO" id="GO:0006006">
    <property type="term" value="P:glucose metabolic process"/>
    <property type="evidence" value="ECO:0007669"/>
    <property type="project" value="TreeGrafter"/>
</dbReference>
<feature type="compositionally biased region" description="Basic and acidic residues" evidence="1">
    <location>
        <begin position="378"/>
        <end position="414"/>
    </location>
</feature>
<dbReference type="GO" id="GO:0005085">
    <property type="term" value="F:guanyl-nucleotide exchange factor activity"/>
    <property type="evidence" value="ECO:0007669"/>
    <property type="project" value="UniProtKB-KW"/>
</dbReference>
<evidence type="ECO:0000259" key="2">
    <source>
        <dbReference type="Pfam" id="PF26217"/>
    </source>
</evidence>
<dbReference type="InterPro" id="IPR026506">
    <property type="entry name" value="GDPGP"/>
</dbReference>
<dbReference type="GO" id="GO:0080048">
    <property type="term" value="F:GDP-D-glucose phosphorylase activity"/>
    <property type="evidence" value="ECO:0007669"/>
    <property type="project" value="InterPro"/>
</dbReference>